<reference evidence="7" key="1">
    <citation type="submission" date="2021-08" db="EMBL/GenBank/DDBJ databases">
        <title>Complete genome sequence of Moraxella sp strain PS-22.</title>
        <authorList>
            <person name="Das S.K."/>
        </authorList>
    </citation>
    <scope>NUCLEOTIDE SEQUENCE</scope>
    <source>
        <strain evidence="7">PS-22</strain>
    </source>
</reference>
<evidence type="ECO:0000256" key="5">
    <source>
        <dbReference type="SAM" id="Phobius"/>
    </source>
</evidence>
<dbReference type="PRINTS" id="PR01021">
    <property type="entry name" value="OMPADOMAIN"/>
</dbReference>
<dbReference type="SUPFAM" id="SSF103088">
    <property type="entry name" value="OmpA-like"/>
    <property type="match status" value="1"/>
</dbReference>
<gene>
    <name evidence="7" type="ORF">H9W84_02220</name>
</gene>
<dbReference type="InterPro" id="IPR006664">
    <property type="entry name" value="OMP_bac"/>
</dbReference>
<keyword evidence="3" id="KW-0998">Cell outer membrane</keyword>
<protein>
    <submittedName>
        <fullName evidence="7">OmpA family protein</fullName>
    </submittedName>
</protein>
<evidence type="ECO:0000313" key="7">
    <source>
        <dbReference type="EMBL" id="MCG8146950.1"/>
    </source>
</evidence>
<evidence type="ECO:0000256" key="3">
    <source>
        <dbReference type="ARBA" id="ARBA00023237"/>
    </source>
</evidence>
<dbReference type="CDD" id="cd07185">
    <property type="entry name" value="OmpA_C-like"/>
    <property type="match status" value="1"/>
</dbReference>
<evidence type="ECO:0000259" key="6">
    <source>
        <dbReference type="PROSITE" id="PS51123"/>
    </source>
</evidence>
<comment type="caution">
    <text evidence="7">The sequence shown here is derived from an EMBL/GenBank/DDBJ whole genome shotgun (WGS) entry which is preliminary data.</text>
</comment>
<dbReference type="PANTHER" id="PTHR30329:SF21">
    <property type="entry name" value="LIPOPROTEIN YIAD-RELATED"/>
    <property type="match status" value="1"/>
</dbReference>
<dbReference type="GO" id="GO:0009279">
    <property type="term" value="C:cell outer membrane"/>
    <property type="evidence" value="ECO:0007669"/>
    <property type="project" value="UniProtKB-SubCell"/>
</dbReference>
<sequence>MNIIEHLTRTVTPVLLNNATDENRSSLLEKLYAIMVARLADGTISNSFANATIADDDHGFFDRVLPDTTHRTELVQQLSRHYSVPEQETSSLVSRAAPLVLRELRSLAGTTPLNTFLSNNIASVASVIPAWAYAFIPAGILTMLNLSPAHAATTPTVQTTTRTEEHLVATPKRDEGGLMKMLLPIIGLLILGALAWALLKSCNKTEPVATPVVASTTASTTTTTTTTEVSAASATDTSALAVASATDTAVASMPMASGTTMTTTETTATTISSTEPSVVFENGRLSFYFATGKAQVAGNAKEKANDILEAAKQGKKIGISGYTDSTGNAAANEKLAKERAQAVRSFLVANGVPQSQLELIKPQDTTGAAGKDQEGRRVDAYIVDDNAIPATGTTTVTTVASPAN</sequence>
<keyword evidence="2 4" id="KW-0472">Membrane</keyword>
<keyword evidence="5" id="KW-1133">Transmembrane helix</keyword>
<evidence type="ECO:0000256" key="2">
    <source>
        <dbReference type="ARBA" id="ARBA00023136"/>
    </source>
</evidence>
<evidence type="ECO:0000313" key="8">
    <source>
        <dbReference type="Proteomes" id="UP001139238"/>
    </source>
</evidence>
<evidence type="ECO:0000256" key="1">
    <source>
        <dbReference type="ARBA" id="ARBA00004442"/>
    </source>
</evidence>
<dbReference type="PROSITE" id="PS51123">
    <property type="entry name" value="OMPA_2"/>
    <property type="match status" value="1"/>
</dbReference>
<dbReference type="InterPro" id="IPR050330">
    <property type="entry name" value="Bact_OuterMem_StrucFunc"/>
</dbReference>
<dbReference type="Gene3D" id="3.30.1330.60">
    <property type="entry name" value="OmpA-like domain"/>
    <property type="match status" value="1"/>
</dbReference>
<dbReference type="AlphaFoldDB" id="A0A9X1UQ43"/>
<dbReference type="InterPro" id="IPR006665">
    <property type="entry name" value="OmpA-like"/>
</dbReference>
<dbReference type="RefSeq" id="WP_239741496.1">
    <property type="nucleotide sequence ID" value="NZ_JACSYB010000001.1"/>
</dbReference>
<name>A0A9X1UQ43_9GAMM</name>
<organism evidence="7 8">
    <name type="scientific">Moraxella tetraodonis</name>
    <dbReference type="NCBI Taxonomy" id="2767221"/>
    <lineage>
        <taxon>Bacteria</taxon>
        <taxon>Pseudomonadati</taxon>
        <taxon>Pseudomonadota</taxon>
        <taxon>Gammaproteobacteria</taxon>
        <taxon>Moraxellales</taxon>
        <taxon>Moraxellaceae</taxon>
        <taxon>Moraxella</taxon>
    </lineage>
</organism>
<dbReference type="InterPro" id="IPR036737">
    <property type="entry name" value="OmpA-like_sf"/>
</dbReference>
<feature type="domain" description="OmpA-like" evidence="6">
    <location>
        <begin position="276"/>
        <end position="386"/>
    </location>
</feature>
<dbReference type="PANTHER" id="PTHR30329">
    <property type="entry name" value="STATOR ELEMENT OF FLAGELLAR MOTOR COMPLEX"/>
    <property type="match status" value="1"/>
</dbReference>
<feature type="transmembrane region" description="Helical" evidence="5">
    <location>
        <begin position="181"/>
        <end position="199"/>
    </location>
</feature>
<keyword evidence="5" id="KW-0812">Transmembrane</keyword>
<dbReference type="EMBL" id="JACSYB010000001">
    <property type="protein sequence ID" value="MCG8146950.1"/>
    <property type="molecule type" value="Genomic_DNA"/>
</dbReference>
<dbReference type="Proteomes" id="UP001139238">
    <property type="component" value="Unassembled WGS sequence"/>
</dbReference>
<dbReference type="Pfam" id="PF00691">
    <property type="entry name" value="OmpA"/>
    <property type="match status" value="1"/>
</dbReference>
<keyword evidence="8" id="KW-1185">Reference proteome</keyword>
<comment type="subcellular location">
    <subcellularLocation>
        <location evidence="1">Cell outer membrane</location>
    </subcellularLocation>
</comment>
<evidence type="ECO:0000256" key="4">
    <source>
        <dbReference type="PROSITE-ProRule" id="PRU00473"/>
    </source>
</evidence>
<proteinExistence type="predicted"/>
<accession>A0A9X1UQ43</accession>